<organism evidence="1 2">
    <name type="scientific">Echinicola soli</name>
    <dbReference type="NCBI Taxonomy" id="2591634"/>
    <lineage>
        <taxon>Bacteria</taxon>
        <taxon>Pseudomonadati</taxon>
        <taxon>Bacteroidota</taxon>
        <taxon>Cytophagia</taxon>
        <taxon>Cytophagales</taxon>
        <taxon>Cyclobacteriaceae</taxon>
        <taxon>Echinicola</taxon>
    </lineage>
</organism>
<gene>
    <name evidence="1" type="ORF">FKX85_01565</name>
</gene>
<dbReference type="EMBL" id="CP041253">
    <property type="protein sequence ID" value="QDH77802.1"/>
    <property type="molecule type" value="Genomic_DNA"/>
</dbReference>
<dbReference type="Proteomes" id="UP000316614">
    <property type="component" value="Chromosome"/>
</dbReference>
<dbReference type="AlphaFoldDB" id="A0A514CDA9"/>
<evidence type="ECO:0000313" key="1">
    <source>
        <dbReference type="EMBL" id="QDH77802.1"/>
    </source>
</evidence>
<protein>
    <submittedName>
        <fullName evidence="1">Uncharacterized protein</fullName>
    </submittedName>
</protein>
<sequence length="80" mass="8899">MSRLLRSERVWYISWASARLRRIAPKGSAANKSTAWGFRIALFSFCSVQASATVISYTNPIYEHCASRQAGEGSAVQMIQ</sequence>
<evidence type="ECO:0000313" key="2">
    <source>
        <dbReference type="Proteomes" id="UP000316614"/>
    </source>
</evidence>
<keyword evidence="2" id="KW-1185">Reference proteome</keyword>
<name>A0A514CDA9_9BACT</name>
<reference evidence="1 2" key="1">
    <citation type="submission" date="2019-06" db="EMBL/GenBank/DDBJ databases">
        <title>Echinicola alkalisoli sp. nov. isolated from saline soil.</title>
        <authorList>
            <person name="Sun J.-Q."/>
            <person name="Xu L."/>
        </authorList>
    </citation>
    <scope>NUCLEOTIDE SEQUENCE [LARGE SCALE GENOMIC DNA]</scope>
    <source>
        <strain evidence="1 2">LN3S3</strain>
    </source>
</reference>
<dbReference type="KEGG" id="echi:FKX85_01565"/>
<proteinExistence type="predicted"/>
<accession>A0A514CDA9</accession>
<dbReference type="RefSeq" id="WP_141613066.1">
    <property type="nucleotide sequence ID" value="NZ_CP041253.1"/>
</dbReference>